<keyword evidence="5" id="KW-1185">Reference proteome</keyword>
<dbReference type="Proteomes" id="UP000184384">
    <property type="component" value="Unassembled WGS sequence"/>
</dbReference>
<evidence type="ECO:0000313" key="3">
    <source>
        <dbReference type="EMBL" id="SHG56545.1"/>
    </source>
</evidence>
<gene>
    <name evidence="2" type="ORF">BC624_102401</name>
    <name evidence="3" type="ORF">SAMN05443373_102400</name>
</gene>
<evidence type="ECO:0000313" key="2">
    <source>
        <dbReference type="EMBL" id="PRZ26430.1"/>
    </source>
</evidence>
<evidence type="ECO:0000259" key="1">
    <source>
        <dbReference type="SMART" id="SM00400"/>
    </source>
</evidence>
<dbReference type="STRING" id="280093.SAMN05443373_102400"/>
<proteinExistence type="predicted"/>
<evidence type="ECO:0000313" key="4">
    <source>
        <dbReference type="Proteomes" id="UP000184384"/>
    </source>
</evidence>
<sequence>MKDIDKLRNIPIISILRKLNVEAVEKKKDQFWFKPQWREERTASAKCEHGLFYDFGEGYGGNAVDYVMKHFAIDFIEAVKWLRNEDVIFSFDPPKKLDTKISKKQNSYCIKTIQPLGNQILLDYLKNRKLNIVVCKKYLVEVYYTVNEKNYFGVGFKNNKDYFEIRNKYAKLCLGSKWFTWIRKNNSSIIVLESWSDFISLLTLYPKYELSKDFLILNSLSMLSRTDEVLLNYSKIFFALDNDAAGLKATGNCIEKWNSKLVISKDVRYLFQGSKDLNEYLIVKETIQG</sequence>
<dbReference type="Gene3D" id="3.40.1360.10">
    <property type="match status" value="1"/>
</dbReference>
<dbReference type="Proteomes" id="UP000237771">
    <property type="component" value="Unassembled WGS sequence"/>
</dbReference>
<dbReference type="EMBL" id="FQWO01000002">
    <property type="protein sequence ID" value="SHG56545.1"/>
    <property type="molecule type" value="Genomic_DNA"/>
</dbReference>
<dbReference type="Gene3D" id="3.90.580.10">
    <property type="entry name" value="Zinc finger, CHC2-type domain"/>
    <property type="match status" value="1"/>
</dbReference>
<reference evidence="3" key="2">
    <citation type="submission" date="2016-11" db="EMBL/GenBank/DDBJ databases">
        <authorList>
            <person name="Jaros S."/>
            <person name="Januszkiewicz K."/>
            <person name="Wedrychowicz H."/>
        </authorList>
    </citation>
    <scope>NUCLEOTIDE SEQUENCE [LARGE SCALE GENOMIC DNA]</scope>
    <source>
        <strain evidence="3">DSM 19729</strain>
    </source>
</reference>
<dbReference type="GO" id="GO:0003899">
    <property type="term" value="F:DNA-directed RNA polymerase activity"/>
    <property type="evidence" value="ECO:0007669"/>
    <property type="project" value="InterPro"/>
</dbReference>
<dbReference type="SUPFAM" id="SSF57783">
    <property type="entry name" value="Zinc beta-ribbon"/>
    <property type="match status" value="1"/>
</dbReference>
<protein>
    <submittedName>
        <fullName evidence="2">Toprim domain-containing protein</fullName>
    </submittedName>
    <submittedName>
        <fullName evidence="3">Toprim-like</fullName>
    </submittedName>
</protein>
<dbReference type="Pfam" id="PF13155">
    <property type="entry name" value="Toprim_2"/>
    <property type="match status" value="1"/>
</dbReference>
<dbReference type="SMART" id="SM00400">
    <property type="entry name" value="ZnF_CHCC"/>
    <property type="match status" value="1"/>
</dbReference>
<dbReference type="GO" id="GO:0006260">
    <property type="term" value="P:DNA replication"/>
    <property type="evidence" value="ECO:0007669"/>
    <property type="project" value="InterPro"/>
</dbReference>
<dbReference type="OrthoDB" id="8536512at2"/>
<accession>A0A1M5KUY3</accession>
<dbReference type="EMBL" id="PVUB01000002">
    <property type="protein sequence ID" value="PRZ26430.1"/>
    <property type="molecule type" value="Genomic_DNA"/>
</dbReference>
<dbReference type="GO" id="GO:0003677">
    <property type="term" value="F:DNA binding"/>
    <property type="evidence" value="ECO:0007669"/>
    <property type="project" value="InterPro"/>
</dbReference>
<organism evidence="3 4">
    <name type="scientific">Flavobacterium granuli</name>
    <dbReference type="NCBI Taxonomy" id="280093"/>
    <lineage>
        <taxon>Bacteria</taxon>
        <taxon>Pseudomonadati</taxon>
        <taxon>Bacteroidota</taxon>
        <taxon>Flavobacteriia</taxon>
        <taxon>Flavobacteriales</taxon>
        <taxon>Flavobacteriaceae</taxon>
        <taxon>Flavobacterium</taxon>
    </lineage>
</organism>
<name>A0A1M5KUY3_9FLAO</name>
<dbReference type="InterPro" id="IPR036977">
    <property type="entry name" value="DNA_primase_Znf_CHC2"/>
</dbReference>
<reference evidence="2 5" key="3">
    <citation type="submission" date="2018-03" db="EMBL/GenBank/DDBJ databases">
        <title>Genomic Encyclopedia of Archaeal and Bacterial Type Strains, Phase II (KMG-II): from individual species to whole genera.</title>
        <authorList>
            <person name="Goeker M."/>
        </authorList>
    </citation>
    <scope>NUCLEOTIDE SEQUENCE [LARGE SCALE GENOMIC DNA]</scope>
    <source>
        <strain evidence="2 5">DSM 17797</strain>
    </source>
</reference>
<dbReference type="RefSeq" id="WP_072940964.1">
    <property type="nucleotide sequence ID" value="NZ_FQWO01000002.1"/>
</dbReference>
<dbReference type="InterPro" id="IPR002694">
    <property type="entry name" value="Znf_CHC2"/>
</dbReference>
<reference evidence="4" key="1">
    <citation type="submission" date="2016-11" db="EMBL/GenBank/DDBJ databases">
        <authorList>
            <person name="Varghese N."/>
            <person name="Submissions S."/>
        </authorList>
    </citation>
    <scope>NUCLEOTIDE SEQUENCE [LARGE SCALE GENOMIC DNA]</scope>
    <source>
        <strain evidence="4">DSM 19729</strain>
    </source>
</reference>
<feature type="domain" description="Zinc finger CHC2-type" evidence="1">
    <location>
        <begin position="39"/>
        <end position="83"/>
    </location>
</feature>
<dbReference type="GO" id="GO:0008270">
    <property type="term" value="F:zinc ion binding"/>
    <property type="evidence" value="ECO:0007669"/>
    <property type="project" value="InterPro"/>
</dbReference>
<dbReference type="AlphaFoldDB" id="A0A1M5KUY3"/>
<evidence type="ECO:0000313" key="5">
    <source>
        <dbReference type="Proteomes" id="UP000237771"/>
    </source>
</evidence>